<protein>
    <submittedName>
        <fullName evidence="3">Uncharacterized protein</fullName>
    </submittedName>
</protein>
<proteinExistence type="predicted"/>
<keyword evidence="4" id="KW-1185">Reference proteome</keyword>
<evidence type="ECO:0000256" key="1">
    <source>
        <dbReference type="SAM" id="MobiDB-lite"/>
    </source>
</evidence>
<feature type="transmembrane region" description="Helical" evidence="2">
    <location>
        <begin position="44"/>
        <end position="63"/>
    </location>
</feature>
<dbReference type="PATRIC" id="fig|1379870.5.peg.3596"/>
<evidence type="ECO:0000313" key="3">
    <source>
        <dbReference type="EMBL" id="AKD56272.1"/>
    </source>
</evidence>
<dbReference type="Proteomes" id="UP000033054">
    <property type="component" value="Chromosome"/>
</dbReference>
<keyword evidence="2" id="KW-1133">Transmembrane helix</keyword>
<dbReference type="OrthoDB" id="1099872at2"/>
<dbReference type="HOGENOM" id="CLU_139601_2_0_10"/>
<dbReference type="RefSeq" id="WP_046575202.1">
    <property type="nucleotide sequence ID" value="NZ_CP010429.1"/>
</dbReference>
<reference evidence="3 4" key="1">
    <citation type="journal article" date="2014" name="Curr. Microbiol.">
        <title>Spirosoma radiotolerans sp. nov., a gamma-radiation-resistant bacterium isolated from gamma ray-irradiated soil.</title>
        <authorList>
            <person name="Lee J.J."/>
            <person name="Srinivasan S."/>
            <person name="Lim S."/>
            <person name="Joe M."/>
            <person name="Im S."/>
            <person name="Bae S.I."/>
            <person name="Park K.R."/>
            <person name="Han J.H."/>
            <person name="Park S.H."/>
            <person name="Joo B.M."/>
            <person name="Park S.J."/>
            <person name="Kim M.K."/>
        </authorList>
    </citation>
    <scope>NUCLEOTIDE SEQUENCE [LARGE SCALE GENOMIC DNA]</scope>
    <source>
        <strain evidence="3 4">DG5A</strain>
    </source>
</reference>
<gene>
    <name evidence="3" type="ORF">SD10_16560</name>
</gene>
<organism evidence="3 4">
    <name type="scientific">Spirosoma radiotolerans</name>
    <dbReference type="NCBI Taxonomy" id="1379870"/>
    <lineage>
        <taxon>Bacteria</taxon>
        <taxon>Pseudomonadati</taxon>
        <taxon>Bacteroidota</taxon>
        <taxon>Cytophagia</taxon>
        <taxon>Cytophagales</taxon>
        <taxon>Cytophagaceae</taxon>
        <taxon>Spirosoma</taxon>
    </lineage>
</organism>
<sequence length="112" mass="12978">MKTPYRRFRFFIPLVILIALLALSYVVLWLWNTVLVAVVPVKPVTLWQAAGLLLLSRILFGGFKFGPRGGHYSGGEGAPPWRSRWRQMSDEDRSKFKREWRKRCGDKPDTSN</sequence>
<accession>A0A0E3V7Y2</accession>
<dbReference type="STRING" id="1379870.SD10_16560"/>
<dbReference type="KEGG" id="srd:SD10_16560"/>
<keyword evidence="2" id="KW-0812">Transmembrane</keyword>
<evidence type="ECO:0000313" key="4">
    <source>
        <dbReference type="Proteomes" id="UP000033054"/>
    </source>
</evidence>
<feature type="compositionally biased region" description="Basic and acidic residues" evidence="1">
    <location>
        <begin position="102"/>
        <end position="112"/>
    </location>
</feature>
<name>A0A0E3V7Y2_9BACT</name>
<dbReference type="EMBL" id="CP010429">
    <property type="protein sequence ID" value="AKD56272.1"/>
    <property type="molecule type" value="Genomic_DNA"/>
</dbReference>
<dbReference type="AlphaFoldDB" id="A0A0E3V7Y2"/>
<feature type="region of interest" description="Disordered" evidence="1">
    <location>
        <begin position="71"/>
        <end position="112"/>
    </location>
</feature>
<evidence type="ECO:0000256" key="2">
    <source>
        <dbReference type="SAM" id="Phobius"/>
    </source>
</evidence>
<keyword evidence="2" id="KW-0472">Membrane</keyword>
<feature type="transmembrane region" description="Helical" evidence="2">
    <location>
        <begin position="12"/>
        <end position="32"/>
    </location>
</feature>